<evidence type="ECO:0000313" key="2">
    <source>
        <dbReference type="Proteomes" id="UP000003009"/>
    </source>
</evidence>
<dbReference type="HOGENOM" id="CLU_3080776_0_0_4"/>
<accession>C4GN24</accession>
<dbReference type="EMBL" id="ACJW02000008">
    <property type="protein sequence ID" value="EEP66709.1"/>
    <property type="molecule type" value="Genomic_DNA"/>
</dbReference>
<protein>
    <submittedName>
        <fullName evidence="1">Uncharacterized protein</fullName>
    </submittedName>
</protein>
<comment type="caution">
    <text evidence="1">The sequence shown here is derived from an EMBL/GenBank/DDBJ whole genome shotgun (WGS) entry which is preliminary data.</text>
</comment>
<gene>
    <name evidence="1" type="ORF">GCWU000324_03112</name>
</gene>
<name>C4GN24_9NEIS</name>
<evidence type="ECO:0000313" key="1">
    <source>
        <dbReference type="EMBL" id="EEP66709.1"/>
    </source>
</evidence>
<dbReference type="AlphaFoldDB" id="C4GN24"/>
<organism evidence="1 2">
    <name type="scientific">Kingella oralis ATCC 51147</name>
    <dbReference type="NCBI Taxonomy" id="629741"/>
    <lineage>
        <taxon>Bacteria</taxon>
        <taxon>Pseudomonadati</taxon>
        <taxon>Pseudomonadota</taxon>
        <taxon>Betaproteobacteria</taxon>
        <taxon>Neisseriales</taxon>
        <taxon>Neisseriaceae</taxon>
        <taxon>Kingella</taxon>
    </lineage>
</organism>
<reference evidence="1" key="1">
    <citation type="submission" date="2009-04" db="EMBL/GenBank/DDBJ databases">
        <authorList>
            <person name="Weinstock G."/>
            <person name="Sodergren E."/>
            <person name="Clifton S."/>
            <person name="Fulton L."/>
            <person name="Fulton B."/>
            <person name="Courtney L."/>
            <person name="Fronick C."/>
            <person name="Harrison M."/>
            <person name="Strong C."/>
            <person name="Farmer C."/>
            <person name="Delahaunty K."/>
            <person name="Markovic C."/>
            <person name="Hall O."/>
            <person name="Minx P."/>
            <person name="Tomlinson C."/>
            <person name="Mitreva M."/>
            <person name="Nelson J."/>
            <person name="Hou S."/>
            <person name="Wollam A."/>
            <person name="Pepin K.H."/>
            <person name="Johnson M."/>
            <person name="Bhonagiri V."/>
            <person name="Nash W.E."/>
            <person name="Warren W."/>
            <person name="Chinwalla A."/>
            <person name="Mardis E.R."/>
            <person name="Wilson R.K."/>
        </authorList>
    </citation>
    <scope>NUCLEOTIDE SEQUENCE [LARGE SCALE GENOMIC DNA]</scope>
    <source>
        <strain evidence="1">ATCC 51147</strain>
    </source>
</reference>
<dbReference type="Proteomes" id="UP000003009">
    <property type="component" value="Unassembled WGS sequence"/>
</dbReference>
<proteinExistence type="predicted"/>
<sequence>MRLYAPPQKNLPKDFAELCRCNNLTNEKSSLKTTFPFSGCLFTRRFTLRQPL</sequence>
<keyword evidence="2" id="KW-1185">Reference proteome</keyword>